<name>A0A8H6HK98_9AGAR</name>
<organism evidence="1 2">
    <name type="scientific">Ephemerocybe angulata</name>
    <dbReference type="NCBI Taxonomy" id="980116"/>
    <lineage>
        <taxon>Eukaryota</taxon>
        <taxon>Fungi</taxon>
        <taxon>Dikarya</taxon>
        <taxon>Basidiomycota</taxon>
        <taxon>Agaricomycotina</taxon>
        <taxon>Agaricomycetes</taxon>
        <taxon>Agaricomycetidae</taxon>
        <taxon>Agaricales</taxon>
        <taxon>Agaricineae</taxon>
        <taxon>Psathyrellaceae</taxon>
        <taxon>Ephemerocybe</taxon>
    </lineage>
</organism>
<dbReference type="Proteomes" id="UP000521943">
    <property type="component" value="Unassembled WGS sequence"/>
</dbReference>
<gene>
    <name evidence="1" type="ORF">DFP72DRAFT_916373</name>
</gene>
<dbReference type="InterPro" id="IPR036504">
    <property type="entry name" value="CGI121/TPRKB_sf"/>
</dbReference>
<sequence length="71" mass="8091">MDSFTFPHFPCDKSTAHFALFRNVENAPSLRQRIVKVSTLPVGSTKREDEVERDAVNFAFIDARLVSFIDC</sequence>
<dbReference type="AlphaFoldDB" id="A0A8H6HK98"/>
<proteinExistence type="predicted"/>
<dbReference type="Gene3D" id="3.30.2380.10">
    <property type="entry name" value="CGI121/TPRKB"/>
    <property type="match status" value="1"/>
</dbReference>
<protein>
    <submittedName>
        <fullName evidence="1">Uncharacterized protein</fullName>
    </submittedName>
</protein>
<evidence type="ECO:0000313" key="2">
    <source>
        <dbReference type="Proteomes" id="UP000521943"/>
    </source>
</evidence>
<reference evidence="1 2" key="1">
    <citation type="submission" date="2020-07" db="EMBL/GenBank/DDBJ databases">
        <title>Comparative genomics of pyrophilous fungi reveals a link between fire events and developmental genes.</title>
        <authorList>
            <consortium name="DOE Joint Genome Institute"/>
            <person name="Steindorff A.S."/>
            <person name="Carver A."/>
            <person name="Calhoun S."/>
            <person name="Stillman K."/>
            <person name="Liu H."/>
            <person name="Lipzen A."/>
            <person name="Pangilinan J."/>
            <person name="Labutti K."/>
            <person name="Bruns T.D."/>
            <person name="Grigoriev I.V."/>
        </authorList>
    </citation>
    <scope>NUCLEOTIDE SEQUENCE [LARGE SCALE GENOMIC DNA]</scope>
    <source>
        <strain evidence="1 2">CBS 144469</strain>
    </source>
</reference>
<dbReference type="EMBL" id="JACGCI010000070">
    <property type="protein sequence ID" value="KAF6748590.1"/>
    <property type="molecule type" value="Genomic_DNA"/>
</dbReference>
<keyword evidence="2" id="KW-1185">Reference proteome</keyword>
<comment type="caution">
    <text evidence="1">The sequence shown here is derived from an EMBL/GenBank/DDBJ whole genome shotgun (WGS) entry which is preliminary data.</text>
</comment>
<dbReference type="OrthoDB" id="329139at2759"/>
<accession>A0A8H6HK98</accession>
<evidence type="ECO:0000313" key="1">
    <source>
        <dbReference type="EMBL" id="KAF6748590.1"/>
    </source>
</evidence>